<reference evidence="2 3" key="1">
    <citation type="submission" date="2019-12" db="EMBL/GenBank/DDBJ databases">
        <title>Enteriobacteria Tanzani isolates_10434.</title>
        <authorList>
            <person name="Subbiah M."/>
            <person name="Call D."/>
        </authorList>
    </citation>
    <scope>NUCLEOTIDE SEQUENCE [LARGE SCALE GENOMIC DNA]</scope>
    <source>
        <strain evidence="2 3">10434wG3</strain>
    </source>
</reference>
<dbReference type="AlphaFoldDB" id="A0A8T6BSY5"/>
<dbReference type="EMBL" id="WUIG01000664">
    <property type="protein sequence ID" value="MXJ11025.1"/>
    <property type="molecule type" value="Genomic_DNA"/>
</dbReference>
<comment type="caution">
    <text evidence="2">The sequence shown here is derived from an EMBL/GenBank/DDBJ whole genome shotgun (WGS) entry which is preliminary data.</text>
</comment>
<proteinExistence type="predicted"/>
<gene>
    <name evidence="2" type="ORF">GRW24_21560</name>
</gene>
<dbReference type="Proteomes" id="UP000447081">
    <property type="component" value="Unassembled WGS sequence"/>
</dbReference>
<evidence type="ECO:0000313" key="2">
    <source>
        <dbReference type="EMBL" id="MXJ11025.1"/>
    </source>
</evidence>
<sequence length="63" mass="6935">MKPSNNLSAIGYHPMPSEYDEQLGSTDTQLPGEYDLFDLMAQVTEENLHAPVDFGPPVGREAL</sequence>
<evidence type="ECO:0000313" key="3">
    <source>
        <dbReference type="Proteomes" id="UP000447081"/>
    </source>
</evidence>
<feature type="region of interest" description="Disordered" evidence="1">
    <location>
        <begin position="1"/>
        <end position="27"/>
    </location>
</feature>
<name>A0A8T6BSY5_ECOLX</name>
<evidence type="ECO:0000256" key="1">
    <source>
        <dbReference type="SAM" id="MobiDB-lite"/>
    </source>
</evidence>
<organism evidence="2 3">
    <name type="scientific">Escherichia coli</name>
    <dbReference type="NCBI Taxonomy" id="562"/>
    <lineage>
        <taxon>Bacteria</taxon>
        <taxon>Pseudomonadati</taxon>
        <taxon>Pseudomonadota</taxon>
        <taxon>Gammaproteobacteria</taxon>
        <taxon>Enterobacterales</taxon>
        <taxon>Enterobacteriaceae</taxon>
        <taxon>Escherichia</taxon>
    </lineage>
</organism>
<protein>
    <submittedName>
        <fullName evidence="2">Uncharacterized protein</fullName>
    </submittedName>
</protein>
<accession>A0A8T6BSY5</accession>